<dbReference type="AlphaFoldDB" id="A0AAD2FZZ9"/>
<feature type="compositionally biased region" description="Polar residues" evidence="1">
    <location>
        <begin position="167"/>
        <end position="177"/>
    </location>
</feature>
<feature type="compositionally biased region" description="Basic and acidic residues" evidence="1">
    <location>
        <begin position="509"/>
        <end position="527"/>
    </location>
</feature>
<accession>A0AAD2FZZ9</accession>
<protein>
    <submittedName>
        <fullName evidence="2">Uncharacterized protein</fullName>
    </submittedName>
</protein>
<feature type="compositionally biased region" description="Basic residues" evidence="1">
    <location>
        <begin position="118"/>
        <end position="136"/>
    </location>
</feature>
<evidence type="ECO:0000256" key="1">
    <source>
        <dbReference type="SAM" id="MobiDB-lite"/>
    </source>
</evidence>
<proteinExistence type="predicted"/>
<feature type="region of interest" description="Disordered" evidence="1">
    <location>
        <begin position="345"/>
        <end position="401"/>
    </location>
</feature>
<feature type="compositionally biased region" description="Polar residues" evidence="1">
    <location>
        <begin position="214"/>
        <end position="229"/>
    </location>
</feature>
<dbReference type="EMBL" id="CAKOGP040001969">
    <property type="protein sequence ID" value="CAJ1958222.1"/>
    <property type="molecule type" value="Genomic_DNA"/>
</dbReference>
<feature type="region of interest" description="Disordered" evidence="1">
    <location>
        <begin position="416"/>
        <end position="448"/>
    </location>
</feature>
<feature type="compositionally biased region" description="Basic and acidic residues" evidence="1">
    <location>
        <begin position="345"/>
        <end position="386"/>
    </location>
</feature>
<feature type="region of interest" description="Disordered" evidence="1">
    <location>
        <begin position="470"/>
        <end position="617"/>
    </location>
</feature>
<feature type="compositionally biased region" description="Polar residues" evidence="1">
    <location>
        <begin position="537"/>
        <end position="556"/>
    </location>
</feature>
<feature type="compositionally biased region" description="Polar residues" evidence="1">
    <location>
        <begin position="250"/>
        <end position="275"/>
    </location>
</feature>
<feature type="compositionally biased region" description="Basic and acidic residues" evidence="1">
    <location>
        <begin position="429"/>
        <end position="440"/>
    </location>
</feature>
<feature type="compositionally biased region" description="Basic residues" evidence="1">
    <location>
        <begin position="289"/>
        <end position="298"/>
    </location>
</feature>
<evidence type="ECO:0000313" key="2">
    <source>
        <dbReference type="EMBL" id="CAJ1958222.1"/>
    </source>
</evidence>
<sequence>MSEYFAKLGEGGPDDHLRTHARNGPASHDEATIQSAPTTSGASTGTRRRKNNRSSSLSGEAQSGQHHEQHEAKSNRRRRRKSVQKSLDLALGHSSEKFENSISHSIAASIASAPTVQHHVRRSGRRSGPGSKRHHVSLSPKRNSEGQPRSTKRSLSPHRATGGSRAVQRSISPTNRQVSRDNSRGARRRSREKSPGQQSPSRSLRGGRKINMHDSVSTSGVQRSISPTNRRVSRDNSRGARRRSREKSPGQLSPSRSLRGGRQSNLHDSVSTSGMMSLARSAATEPTTRKARHSRSPHRLGASKADGASVTSPGTASTPKSRSMSPLIKGHRGPSALVSLLEERKEPEQRIRTRGQHTHDSNQKHKISDQERKRRHSHDNSRHAEGAGKMPKPPNLPQRVQSDIIGGHANDVNHKHKISNKEKVRRHSHDNSLHTKDHPRLLKPTASTRKIMDSVVKVLSLNQQRASVTSMFSEDDWGESPSFSEAFKPEPTAPPTQPTQRVTSKSHRMKVEEVRRDHQSADHNSDRRRSRSVDSSTAQLHSMTTATSSESVMSRQKSARSGRRNDPRSKSLDPAASRIAEDGPFSSSSSPFAVMPVDRERLAGPRERWGRDASFRF</sequence>
<reference evidence="2" key="1">
    <citation type="submission" date="2023-08" db="EMBL/GenBank/DDBJ databases">
        <authorList>
            <person name="Audoor S."/>
            <person name="Bilcke G."/>
        </authorList>
    </citation>
    <scope>NUCLEOTIDE SEQUENCE</scope>
</reference>
<organism evidence="2 3">
    <name type="scientific">Cylindrotheca closterium</name>
    <dbReference type="NCBI Taxonomy" id="2856"/>
    <lineage>
        <taxon>Eukaryota</taxon>
        <taxon>Sar</taxon>
        <taxon>Stramenopiles</taxon>
        <taxon>Ochrophyta</taxon>
        <taxon>Bacillariophyta</taxon>
        <taxon>Bacillariophyceae</taxon>
        <taxon>Bacillariophycidae</taxon>
        <taxon>Bacillariales</taxon>
        <taxon>Bacillariaceae</taxon>
        <taxon>Cylindrotheca</taxon>
    </lineage>
</organism>
<dbReference type="Proteomes" id="UP001295423">
    <property type="component" value="Unassembled WGS sequence"/>
</dbReference>
<feature type="compositionally biased region" description="Low complexity" evidence="1">
    <location>
        <begin position="35"/>
        <end position="45"/>
    </location>
</feature>
<feature type="compositionally biased region" description="Polar residues" evidence="1">
    <location>
        <begin position="309"/>
        <end position="324"/>
    </location>
</feature>
<feature type="region of interest" description="Disordered" evidence="1">
    <location>
        <begin position="1"/>
        <end position="96"/>
    </location>
</feature>
<feature type="compositionally biased region" description="Basic and acidic residues" evidence="1">
    <location>
        <begin position="597"/>
        <end position="617"/>
    </location>
</feature>
<evidence type="ECO:0000313" key="3">
    <source>
        <dbReference type="Proteomes" id="UP001295423"/>
    </source>
</evidence>
<feature type="compositionally biased region" description="Basic and acidic residues" evidence="1">
    <location>
        <begin position="65"/>
        <end position="74"/>
    </location>
</feature>
<feature type="region of interest" description="Disordered" evidence="1">
    <location>
        <begin position="109"/>
        <end position="333"/>
    </location>
</feature>
<keyword evidence="3" id="KW-1185">Reference proteome</keyword>
<comment type="caution">
    <text evidence="2">The sequence shown here is derived from an EMBL/GenBank/DDBJ whole genome shotgun (WGS) entry which is preliminary data.</text>
</comment>
<name>A0AAD2FZZ9_9STRA</name>
<gene>
    <name evidence="2" type="ORF">CYCCA115_LOCUS17083</name>
</gene>
<feature type="compositionally biased region" description="Basic residues" evidence="1">
    <location>
        <begin position="416"/>
        <end position="428"/>
    </location>
</feature>